<organism evidence="4">
    <name type="scientific">Isotomurus maculatus</name>
    <dbReference type="NCBI Taxonomy" id="36143"/>
    <lineage>
        <taxon>Eukaryota</taxon>
        <taxon>Metazoa</taxon>
        <taxon>Ecdysozoa</taxon>
        <taxon>Arthropoda</taxon>
        <taxon>Hexapoda</taxon>
        <taxon>Collembola</taxon>
        <taxon>Entomobryomorpha</taxon>
        <taxon>Isotomoidea</taxon>
        <taxon>Isotomidae</taxon>
        <taxon>Isotominae</taxon>
        <taxon>Isotomurus</taxon>
    </lineage>
</organism>
<accession>B7TK81</accession>
<evidence type="ECO:0000256" key="1">
    <source>
        <dbReference type="ARBA" id="ARBA00023054"/>
    </source>
</evidence>
<feature type="coiled-coil region" evidence="2">
    <location>
        <begin position="209"/>
        <end position="317"/>
    </location>
</feature>
<dbReference type="EMBL" id="FJ264504">
    <property type="protein sequence ID" value="ACJ66847.1"/>
    <property type="molecule type" value="mRNA"/>
</dbReference>
<dbReference type="AlphaFoldDB" id="B7TK81"/>
<dbReference type="PANTHER" id="PTHR45721:SF11">
    <property type="entry name" value="LAMIN DM0-RELATED"/>
    <property type="match status" value="1"/>
</dbReference>
<evidence type="ECO:0000313" key="4">
    <source>
        <dbReference type="EMBL" id="ACJ66847.1"/>
    </source>
</evidence>
<evidence type="ECO:0000256" key="2">
    <source>
        <dbReference type="SAM" id="Coils"/>
    </source>
</evidence>
<proteinExistence type="evidence at transcript level"/>
<sequence length="411" mass="48036">MERGTRDLDLFGHADQEKQYLDELNVRLADVVEFNGQCGTGNGSGGSGDFQQRLEIIMRTVREEAERQSRQSAREIEVLRRELTEKNTRIETITRERDDFRTRWERCTQNSELLRQEIRTWQEKYEAEAAKNRTLQKAVDDERQKNQRLQKQVEELTARLELVIKEKREAETAWRVEKERYERTIAELKAVIATHGSGSGKPCDPQVWERKLRKLLEEMRRDFERKLEEYKKKYDELKKQEINGKLRELEVELRRIREELTSARGDVQRMRETIHKLESEKVVLLRRIEELESTGDAEVLRREIEKLKVELTGTRKHNQDIINRYGSALDRRVHIQAGLQKYDSLVKVEEVRIQEIRSTGSSGGGSSGGLRPRPRPSGDMGILDEIVTADVAYGGSSASSGFNYDYRRDEE</sequence>
<evidence type="ECO:0000256" key="3">
    <source>
        <dbReference type="SAM" id="MobiDB-lite"/>
    </source>
</evidence>
<dbReference type="Gene3D" id="1.20.1170.10">
    <property type="match status" value="1"/>
</dbReference>
<protein>
    <submittedName>
        <fullName evidence="4">40 kDa protein</fullName>
    </submittedName>
</protein>
<feature type="coiled-coil region" evidence="2">
    <location>
        <begin position="62"/>
        <end position="96"/>
    </location>
</feature>
<keyword evidence="1 2" id="KW-0175">Coiled coil</keyword>
<dbReference type="PANTHER" id="PTHR45721">
    <property type="entry name" value="LAMIN DM0-RELATED"/>
    <property type="match status" value="1"/>
</dbReference>
<feature type="coiled-coil region" evidence="2">
    <location>
        <begin position="132"/>
        <end position="173"/>
    </location>
</feature>
<name>B7TK81_9HEXA</name>
<reference evidence="4" key="1">
    <citation type="journal article" date="2011" name="BMC Biol.">
        <title>Isomin: a novel cytoplasmic intermediate filament protein from an arthropod species.</title>
        <authorList>
            <person name="Mencarelli C."/>
            <person name="Ciolfi S."/>
            <person name="Caroti D."/>
            <person name="Lupetti P."/>
            <person name="Dallai R."/>
        </authorList>
    </citation>
    <scope>NUCLEOTIDE SEQUENCE</scope>
</reference>
<feature type="region of interest" description="Disordered" evidence="3">
    <location>
        <begin position="356"/>
        <end position="382"/>
    </location>
</feature>